<dbReference type="InterPro" id="IPR051503">
    <property type="entry name" value="ComplSys_Reg/VirEntry_Med"/>
</dbReference>
<dbReference type="Gene3D" id="2.10.70.10">
    <property type="entry name" value="Complement Module, domain 1"/>
    <property type="match status" value="16"/>
</dbReference>
<feature type="domain" description="Sushi" evidence="7">
    <location>
        <begin position="630"/>
        <end position="694"/>
    </location>
</feature>
<keyword evidence="2 5" id="KW-0768">Sushi</keyword>
<feature type="domain" description="Sushi" evidence="7">
    <location>
        <begin position="771"/>
        <end position="836"/>
    </location>
</feature>
<feature type="disulfide bond" evidence="5">
    <location>
        <begin position="1098"/>
        <end position="1125"/>
    </location>
</feature>
<dbReference type="InterPro" id="IPR000436">
    <property type="entry name" value="Sushi_SCR_CCP_dom"/>
</dbReference>
<comment type="caution">
    <text evidence="5">Lacks conserved residue(s) required for the propagation of feature annotation.</text>
</comment>
<organism evidence="8 9">
    <name type="scientific">Parascaris univalens</name>
    <name type="common">Nematode worm</name>
    <dbReference type="NCBI Taxonomy" id="6257"/>
    <lineage>
        <taxon>Eukaryota</taxon>
        <taxon>Metazoa</taxon>
        <taxon>Ecdysozoa</taxon>
        <taxon>Nematoda</taxon>
        <taxon>Chromadorea</taxon>
        <taxon>Rhabditida</taxon>
        <taxon>Spirurina</taxon>
        <taxon>Ascaridomorpha</taxon>
        <taxon>Ascaridoidea</taxon>
        <taxon>Ascarididae</taxon>
        <taxon>Parascaris</taxon>
    </lineage>
</organism>
<protein>
    <submittedName>
        <fullName evidence="9">Sushi domain-containing protein</fullName>
    </submittedName>
</protein>
<dbReference type="InterPro" id="IPR035976">
    <property type="entry name" value="Sushi/SCR/CCP_sf"/>
</dbReference>
<dbReference type="Proteomes" id="UP000887569">
    <property type="component" value="Unplaced"/>
</dbReference>
<dbReference type="PANTHER" id="PTHR45785">
    <property type="entry name" value="COMPLEMENT FACTOR H-RELATED"/>
    <property type="match status" value="1"/>
</dbReference>
<evidence type="ECO:0000256" key="3">
    <source>
        <dbReference type="ARBA" id="ARBA00022729"/>
    </source>
</evidence>
<feature type="domain" description="Sushi" evidence="7">
    <location>
        <begin position="1440"/>
        <end position="1502"/>
    </location>
</feature>
<feature type="domain" description="Sushi" evidence="7">
    <location>
        <begin position="1360"/>
        <end position="1424"/>
    </location>
</feature>
<dbReference type="WBParaSite" id="PgR005X_g025_t03">
    <property type="protein sequence ID" value="PgR005X_g025_t03"/>
    <property type="gene ID" value="PgR005X_g025"/>
</dbReference>
<feature type="domain" description="Sushi" evidence="7">
    <location>
        <begin position="201"/>
        <end position="264"/>
    </location>
</feature>
<comment type="subcellular location">
    <subcellularLocation>
        <location evidence="1">Virion</location>
    </subcellularLocation>
</comment>
<dbReference type="CDD" id="cd00033">
    <property type="entry name" value="CCP"/>
    <property type="match status" value="12"/>
</dbReference>
<feature type="chain" id="PRO_5037332487" evidence="6">
    <location>
        <begin position="27"/>
        <end position="1580"/>
    </location>
</feature>
<feature type="domain" description="Sushi" evidence="7">
    <location>
        <begin position="990"/>
        <end position="1055"/>
    </location>
</feature>
<proteinExistence type="predicted"/>
<evidence type="ECO:0000256" key="2">
    <source>
        <dbReference type="ARBA" id="ARBA00022659"/>
    </source>
</evidence>
<keyword evidence="4 5" id="KW-1015">Disulfide bond</keyword>
<feature type="domain" description="Sushi" evidence="7">
    <location>
        <begin position="1206"/>
        <end position="1270"/>
    </location>
</feature>
<evidence type="ECO:0000313" key="9">
    <source>
        <dbReference type="WBParaSite" id="PgR005X_g025_t03"/>
    </source>
</evidence>
<feature type="domain" description="Sushi" evidence="7">
    <location>
        <begin position="1063"/>
        <end position="1127"/>
    </location>
</feature>
<dbReference type="SUPFAM" id="SSF57535">
    <property type="entry name" value="Complement control module/SCR domain"/>
    <property type="match status" value="16"/>
</dbReference>
<feature type="domain" description="Sushi" evidence="7">
    <location>
        <begin position="337"/>
        <end position="400"/>
    </location>
</feature>
<evidence type="ECO:0000256" key="5">
    <source>
        <dbReference type="PROSITE-ProRule" id="PRU00302"/>
    </source>
</evidence>
<feature type="domain" description="Sushi" evidence="7">
    <location>
        <begin position="917"/>
        <end position="982"/>
    </location>
</feature>
<feature type="signal peptide" evidence="6">
    <location>
        <begin position="1"/>
        <end position="26"/>
    </location>
</feature>
<feature type="disulfide bond" evidence="5">
    <location>
        <begin position="665"/>
        <end position="692"/>
    </location>
</feature>
<keyword evidence="8" id="KW-1185">Reference proteome</keyword>
<keyword evidence="3 6" id="KW-0732">Signal</keyword>
<dbReference type="SMART" id="SM00032">
    <property type="entry name" value="CCP"/>
    <property type="match status" value="19"/>
</dbReference>
<accession>A0A915ACD3</accession>
<reference evidence="9" key="1">
    <citation type="submission" date="2022-11" db="UniProtKB">
        <authorList>
            <consortium name="WormBaseParasite"/>
        </authorList>
    </citation>
    <scope>IDENTIFICATION</scope>
</reference>
<evidence type="ECO:0000256" key="1">
    <source>
        <dbReference type="ARBA" id="ARBA00004328"/>
    </source>
</evidence>
<feature type="disulfide bond" evidence="5">
    <location>
        <begin position="597"/>
        <end position="624"/>
    </location>
</feature>
<sequence>FVAMWCFFVMQLSLWCILMTSLFTDAATSLCPTSGYPSEPAPISVWTKPSESGGDIYRLGGEELLAEGYHRGAHGNDTLVVVLNRGPPHACPLHKCALRLTTNETLDDGTIVYHANEAATSPGHKIIYEELSLYCVRNSGDCGADVPIFTFKKPSANAYAYSIDPSVSITGFKRDAKPLCYGWSDRTITLWDRQSTMEHPSGCKPISSLINGEVIYQSSKSANFPFGSTATVQCKSGFTVVGPTTLTCTHFGWYPESALGSCVVQDAAQANYCEAFPSPQDGYVIYSAQGPGIYPSGTTAVLHCDTESGTSQITQEARCENGLWSKFNPGSCQHPVNNCSQLPSVLNGQVEYITDENGQFGIGTKAKLRCAAGYVPIGVDSVTCGSDGWMPVSNLGTCQLKSTENAVRVKRQSGMHCIVGMPMVLNGQVNYSHAAVFGPFPHGTQAALICNVGFKVSGESAAVCNGQSWQPASFGICIRNDSNSNSLGLPCHFGLPPPIGGTVSYSQGSPFGPFPSGTAAYLECTSGFPQGSTSSRCTNGQWNPSALGACTSSVIGIGTGSMQCSVGPPAPLNGKLTYSSGSMFGPFSSGTVVSVSCESGFTLSGPRNATCINSQWSPSTIARCVREGETQCSSSISVPLNGRVSYSDGRSYAPFLPGTTATLTCDTGYQPSGEITSQCINGKWEPSSFSQCAQGRSGGTQCLFGIGAPLNGRIHYSNDAMWGPFPDGTSAGLVCYSGSSPSGATLSTCQNGQWAPTALGQCIQRGGSGGEQCHAGLPTPFNGQITYSNNAIFGPFPSGTSAALSCNFGHSPSGGSTQSTCKDGKWSPSSLAQCLAGGGNTGGAHCSSGPMTPANGQLSYSNGMLFGPFPPGTSVSLSCNFGYSPSGGSTQSTCKNGNWSPSSLAQCLAGGGNTGGAHCSSGPMTPANGQLSYSNGMLFGPFPPGTSVSLSCNFGYSPSGGSTQSTCKNGNWSPSSLAQCLAGGGNTGGAHCFSGPMTPANGQLSYSNGMLFGPFPPGTSVSLSCNFGHSPSGGSTQSTCKNGNWSPSSLAQCLAGGGNTGGAHCFSGPMTPANGQLSYSNGMPFGPFPSGTVARLTCTFGFTASGPTSSTCSNGAWNPPTMPQCIQGGSGAPCQTGVFPPLNGRVTYSNGALSGPFPSGTTVTVSCNLGYAVSGTVAATCINGQFNPTTLGQCVQGGVGGIGLPAQCFGLVPPFNGQISYSQQSSASTYPSGTIATLICNLGFTVSGGSTASTCINGQWNPSTLGTCQTGIGGSSGGTSTAGQCLFALPSVSNGNIQYSGGNSVGPFHSGTSASLICNFGFTPTGSTTSFCSNGVWQPSNLGSCRTNGINEYNLGGSNVPCLAVFPVLEGQLSYSELSGNGMYHQGTVVVLTCNAGYSVSGLSTATCFGGGWTPFPGIGYCKQTEVPRSPFAVTGNALTFCPAQMHPFNGNINYNEVPSVGSFPTGTVARLQCNLGFTVSGPSSSTCSDGVWSPQLGVCQAGIGSFSGSGSCTPLAVPNNGKIFYIQAGTKDGNELGTAAILTCETGFTPSDQTMFTCTAEGWAPKNRFPACLPANQLQ</sequence>
<feature type="domain" description="Sushi" evidence="7">
    <location>
        <begin position="562"/>
        <end position="626"/>
    </location>
</feature>
<evidence type="ECO:0000259" key="7">
    <source>
        <dbReference type="PROSITE" id="PS50923"/>
    </source>
</evidence>
<feature type="domain" description="Sushi" evidence="7">
    <location>
        <begin position="844"/>
        <end position="909"/>
    </location>
</feature>
<evidence type="ECO:0000313" key="8">
    <source>
        <dbReference type="Proteomes" id="UP000887569"/>
    </source>
</evidence>
<evidence type="ECO:0000256" key="4">
    <source>
        <dbReference type="ARBA" id="ARBA00023157"/>
    </source>
</evidence>
<dbReference type="PROSITE" id="PS50923">
    <property type="entry name" value="SUSHI"/>
    <property type="match status" value="12"/>
</dbReference>
<dbReference type="PANTHER" id="PTHR45785:SF2">
    <property type="entry name" value="COMPLEMENT FACTOR H-RELATED"/>
    <property type="match status" value="1"/>
</dbReference>
<dbReference type="Pfam" id="PF00084">
    <property type="entry name" value="Sushi"/>
    <property type="match status" value="15"/>
</dbReference>
<evidence type="ECO:0000256" key="6">
    <source>
        <dbReference type="SAM" id="SignalP"/>
    </source>
</evidence>
<name>A0A915ACD3_PARUN</name>